<reference evidence="2 3" key="1">
    <citation type="journal article" date="2013" name="Antonie Van Leeuwenhoek">
        <title>Dongia rigui sp. nov., isolated from freshwater of a large wetland in Korea.</title>
        <authorList>
            <person name="Baik K.S."/>
            <person name="Hwang Y.M."/>
            <person name="Choi J.S."/>
            <person name="Kwon J."/>
            <person name="Seong C.N."/>
        </authorList>
    </citation>
    <scope>NUCLEOTIDE SEQUENCE [LARGE SCALE GENOMIC DNA]</scope>
    <source>
        <strain evidence="2 3">04SU4-P</strain>
    </source>
</reference>
<evidence type="ECO:0000313" key="2">
    <source>
        <dbReference type="EMBL" id="MDY0872690.1"/>
    </source>
</evidence>
<gene>
    <name evidence="2" type="ORF">SMD31_12175</name>
</gene>
<evidence type="ECO:0000256" key="1">
    <source>
        <dbReference type="SAM" id="MobiDB-lite"/>
    </source>
</evidence>
<name>A0ABU5E0I2_9PROT</name>
<accession>A0ABU5E0I2</accession>
<dbReference type="RefSeq" id="WP_320501164.1">
    <property type="nucleotide sequence ID" value="NZ_JAXCLX010000002.1"/>
</dbReference>
<dbReference type="Proteomes" id="UP001271769">
    <property type="component" value="Unassembled WGS sequence"/>
</dbReference>
<evidence type="ECO:0000313" key="3">
    <source>
        <dbReference type="Proteomes" id="UP001271769"/>
    </source>
</evidence>
<comment type="caution">
    <text evidence="2">The sequence shown here is derived from an EMBL/GenBank/DDBJ whole genome shotgun (WGS) entry which is preliminary data.</text>
</comment>
<protein>
    <submittedName>
        <fullName evidence="2">Uncharacterized protein</fullName>
    </submittedName>
</protein>
<keyword evidence="3" id="KW-1185">Reference proteome</keyword>
<organism evidence="2 3">
    <name type="scientific">Dongia rigui</name>
    <dbReference type="NCBI Taxonomy" id="940149"/>
    <lineage>
        <taxon>Bacteria</taxon>
        <taxon>Pseudomonadati</taxon>
        <taxon>Pseudomonadota</taxon>
        <taxon>Alphaproteobacteria</taxon>
        <taxon>Rhodospirillales</taxon>
        <taxon>Dongiaceae</taxon>
        <taxon>Dongia</taxon>
    </lineage>
</organism>
<sequence length="143" mass="15728">MKQGNGSRRKVQALKGPRGSQIGGTDGELEVKALEALRTAYKRLSRVLSDEIDRSRKNVDRMSDLGGRLRWVAERHSMVHTALAAGPAYAAYLCGECDQLPEVRSLAEMAAKMANDGNAYPTALNLLNYIDHELGWMPIEKSA</sequence>
<feature type="region of interest" description="Disordered" evidence="1">
    <location>
        <begin position="1"/>
        <end position="26"/>
    </location>
</feature>
<dbReference type="EMBL" id="JAXCLX010000002">
    <property type="protein sequence ID" value="MDY0872690.1"/>
    <property type="molecule type" value="Genomic_DNA"/>
</dbReference>
<proteinExistence type="predicted"/>